<reference evidence="1" key="2">
    <citation type="journal article" date="2023" name="BMC Genomics">
        <title>Pest status, molecular evolution, and epigenetic factors derived from the genome assembly of Frankliniella fusca, a thysanopteran phytovirus vector.</title>
        <authorList>
            <person name="Catto M.A."/>
            <person name="Labadie P.E."/>
            <person name="Jacobson A.L."/>
            <person name="Kennedy G.G."/>
            <person name="Srinivasan R."/>
            <person name="Hunt B.G."/>
        </authorList>
    </citation>
    <scope>NUCLEOTIDE SEQUENCE</scope>
    <source>
        <strain evidence="1">PL_HMW_Pooled</strain>
    </source>
</reference>
<evidence type="ECO:0000313" key="2">
    <source>
        <dbReference type="Proteomes" id="UP001219518"/>
    </source>
</evidence>
<gene>
    <name evidence="1" type="ORF">KUF71_009380</name>
</gene>
<dbReference type="EMBL" id="JAHWGI010000988">
    <property type="protein sequence ID" value="KAK3920093.1"/>
    <property type="molecule type" value="Genomic_DNA"/>
</dbReference>
<proteinExistence type="predicted"/>
<organism evidence="1 2">
    <name type="scientific">Frankliniella fusca</name>
    <dbReference type="NCBI Taxonomy" id="407009"/>
    <lineage>
        <taxon>Eukaryota</taxon>
        <taxon>Metazoa</taxon>
        <taxon>Ecdysozoa</taxon>
        <taxon>Arthropoda</taxon>
        <taxon>Hexapoda</taxon>
        <taxon>Insecta</taxon>
        <taxon>Pterygota</taxon>
        <taxon>Neoptera</taxon>
        <taxon>Paraneoptera</taxon>
        <taxon>Thysanoptera</taxon>
        <taxon>Terebrantia</taxon>
        <taxon>Thripoidea</taxon>
        <taxon>Thripidae</taxon>
        <taxon>Frankliniella</taxon>
    </lineage>
</organism>
<comment type="caution">
    <text evidence="1">The sequence shown here is derived from an EMBL/GenBank/DDBJ whole genome shotgun (WGS) entry which is preliminary data.</text>
</comment>
<keyword evidence="2" id="KW-1185">Reference proteome</keyword>
<protein>
    <submittedName>
        <fullName evidence="1">General transcription factor IIF subunit 2</fullName>
    </submittedName>
</protein>
<sequence length="100" mass="11205">MANVLPQNHPNIWTLIGGFVQLEHLSRSDDHAVHQGIAVNNPARWKTVANKTVRRLTNLLVRDEFAPVRILHKVSWVNQGALSHGMKTDRDSSSDSSDDD</sequence>
<accession>A0AAE1HFD5</accession>
<evidence type="ECO:0000313" key="1">
    <source>
        <dbReference type="EMBL" id="KAK3920093.1"/>
    </source>
</evidence>
<reference evidence="1" key="1">
    <citation type="submission" date="2021-07" db="EMBL/GenBank/DDBJ databases">
        <authorList>
            <person name="Catto M.A."/>
            <person name="Jacobson A."/>
            <person name="Kennedy G."/>
            <person name="Labadie P."/>
            <person name="Hunt B.G."/>
            <person name="Srinivasan R."/>
        </authorList>
    </citation>
    <scope>NUCLEOTIDE SEQUENCE</scope>
    <source>
        <strain evidence="1">PL_HMW_Pooled</strain>
        <tissue evidence="1">Head</tissue>
    </source>
</reference>
<dbReference type="AlphaFoldDB" id="A0AAE1HFD5"/>
<dbReference type="Proteomes" id="UP001219518">
    <property type="component" value="Unassembled WGS sequence"/>
</dbReference>
<name>A0AAE1HFD5_9NEOP</name>